<dbReference type="RefSeq" id="WP_100866652.1">
    <property type="nucleotide sequence ID" value="NZ_PHUF01000003.1"/>
</dbReference>
<accession>A0A2N0HJM7</accession>
<keyword evidence="5" id="KW-1185">Reference proteome</keyword>
<dbReference type="EMBL" id="PHUF01000003">
    <property type="protein sequence ID" value="PKB19143.1"/>
    <property type="molecule type" value="Genomic_DNA"/>
</dbReference>
<comment type="caution">
    <text evidence="4">The sequence shown here is derived from an EMBL/GenBank/DDBJ whole genome shotgun (WGS) entry which is preliminary data.</text>
</comment>
<dbReference type="SUPFAM" id="SSF55729">
    <property type="entry name" value="Acyl-CoA N-acyltransferases (Nat)"/>
    <property type="match status" value="1"/>
</dbReference>
<keyword evidence="2" id="KW-0012">Acyltransferase</keyword>
<evidence type="ECO:0000313" key="5">
    <source>
        <dbReference type="Proteomes" id="UP000232587"/>
    </source>
</evidence>
<dbReference type="CDD" id="cd04301">
    <property type="entry name" value="NAT_SF"/>
    <property type="match status" value="1"/>
</dbReference>
<dbReference type="AlphaFoldDB" id="A0A2N0HJM7"/>
<dbReference type="OrthoDB" id="9803233at2"/>
<dbReference type="InterPro" id="IPR016181">
    <property type="entry name" value="Acyl_CoA_acyltransferase"/>
</dbReference>
<dbReference type="PROSITE" id="PS51186">
    <property type="entry name" value="GNAT"/>
    <property type="match status" value="1"/>
</dbReference>
<evidence type="ECO:0000259" key="3">
    <source>
        <dbReference type="PROSITE" id="PS51186"/>
    </source>
</evidence>
<dbReference type="Pfam" id="PF00583">
    <property type="entry name" value="Acetyltransf_1"/>
    <property type="match status" value="1"/>
</dbReference>
<proteinExistence type="predicted"/>
<dbReference type="Proteomes" id="UP000232587">
    <property type="component" value="Unassembled WGS sequence"/>
</dbReference>
<dbReference type="PANTHER" id="PTHR43877">
    <property type="entry name" value="AMINOALKYLPHOSPHONATE N-ACETYLTRANSFERASE-RELATED-RELATED"/>
    <property type="match status" value="1"/>
</dbReference>
<reference evidence="4 5" key="1">
    <citation type="submission" date="2017-11" db="EMBL/GenBank/DDBJ databases">
        <title>Genomic Encyclopedia of Type Strains, Phase III (KMG-III): the genomes of soil and plant-associated and newly described type strains.</title>
        <authorList>
            <person name="Whitman W."/>
        </authorList>
    </citation>
    <scope>NUCLEOTIDE SEQUENCE [LARGE SCALE GENOMIC DNA]</scope>
    <source>
        <strain evidence="4 5">CGMCC 1.12274</strain>
    </source>
</reference>
<evidence type="ECO:0000313" key="4">
    <source>
        <dbReference type="EMBL" id="PKB19143.1"/>
    </source>
</evidence>
<feature type="domain" description="N-acetyltransferase" evidence="3">
    <location>
        <begin position="7"/>
        <end position="155"/>
    </location>
</feature>
<dbReference type="InterPro" id="IPR050832">
    <property type="entry name" value="Bact_Acetyltransf"/>
</dbReference>
<evidence type="ECO:0000256" key="1">
    <source>
        <dbReference type="ARBA" id="ARBA00022679"/>
    </source>
</evidence>
<name>A0A2N0HJM7_9SPHN</name>
<dbReference type="Gene3D" id="3.40.630.30">
    <property type="match status" value="1"/>
</dbReference>
<organism evidence="4 5">
    <name type="scientific">Novosphingobium kunmingense</name>
    <dbReference type="NCBI Taxonomy" id="1211806"/>
    <lineage>
        <taxon>Bacteria</taxon>
        <taxon>Pseudomonadati</taxon>
        <taxon>Pseudomonadota</taxon>
        <taxon>Alphaproteobacteria</taxon>
        <taxon>Sphingomonadales</taxon>
        <taxon>Sphingomonadaceae</taxon>
        <taxon>Novosphingobium</taxon>
    </lineage>
</organism>
<dbReference type="GO" id="GO:0016747">
    <property type="term" value="F:acyltransferase activity, transferring groups other than amino-acyl groups"/>
    <property type="evidence" value="ECO:0007669"/>
    <property type="project" value="InterPro"/>
</dbReference>
<gene>
    <name evidence="4" type="ORF">B0I00_1372</name>
</gene>
<sequence length="155" mass="17591">MNGRYTIIEDDLSGADIAALLRLHLDEMHQWSPPESVHAMPIERLRQPDVTFFSAWDGDRLAACGAIRHLTDDHGELKSMRTHPDYRGKGAGRAILDHLMCEARRRGYTRVSLETGRPEAFLPARRLYESEGFAECPPFGDYTSDPFSICMTRLL</sequence>
<dbReference type="PANTHER" id="PTHR43877:SF5">
    <property type="entry name" value="BLL8307 PROTEIN"/>
    <property type="match status" value="1"/>
</dbReference>
<evidence type="ECO:0000256" key="2">
    <source>
        <dbReference type="ARBA" id="ARBA00023315"/>
    </source>
</evidence>
<keyword evidence="1 4" id="KW-0808">Transferase</keyword>
<dbReference type="InterPro" id="IPR000182">
    <property type="entry name" value="GNAT_dom"/>
</dbReference>
<protein>
    <submittedName>
        <fullName evidence="4">Putative acetyltransferase</fullName>
    </submittedName>
</protein>